<dbReference type="Proteomes" id="UP001500124">
    <property type="component" value="Unassembled WGS sequence"/>
</dbReference>
<evidence type="ECO:0000313" key="2">
    <source>
        <dbReference type="Proteomes" id="UP001500124"/>
    </source>
</evidence>
<gene>
    <name evidence="1" type="ORF">GCM10023336_08550</name>
</gene>
<proteinExistence type="predicted"/>
<keyword evidence="2" id="KW-1185">Reference proteome</keyword>
<evidence type="ECO:0000313" key="1">
    <source>
        <dbReference type="EMBL" id="GAA5045168.1"/>
    </source>
</evidence>
<evidence type="ECO:0008006" key="3">
    <source>
        <dbReference type="Google" id="ProtNLM"/>
    </source>
</evidence>
<comment type="caution">
    <text evidence="1">The sequence shown here is derived from an EMBL/GenBank/DDBJ whole genome shotgun (WGS) entry which is preliminary data.</text>
</comment>
<name>A0ABP9JXM0_9ACTN</name>
<organism evidence="1 2">
    <name type="scientific">Streptomyces similanensis</name>
    <dbReference type="NCBI Taxonomy" id="1274988"/>
    <lineage>
        <taxon>Bacteria</taxon>
        <taxon>Bacillati</taxon>
        <taxon>Actinomycetota</taxon>
        <taxon>Actinomycetes</taxon>
        <taxon>Kitasatosporales</taxon>
        <taxon>Streptomycetaceae</taxon>
        <taxon>Streptomyces</taxon>
    </lineage>
</organism>
<dbReference type="EMBL" id="BAABKC010000011">
    <property type="protein sequence ID" value="GAA5045168.1"/>
    <property type="molecule type" value="Genomic_DNA"/>
</dbReference>
<protein>
    <recommendedName>
        <fullName evidence="3">Sigma-70 family RNA polymerase sigma factor</fullName>
    </recommendedName>
</protein>
<dbReference type="RefSeq" id="WP_345667060.1">
    <property type="nucleotide sequence ID" value="NZ_BAABKC010000011.1"/>
</dbReference>
<sequence length="307" mass="33929">MLPTSPPTGSFPVPMSFETAWEMTEVPMMLGVANSRGPASWSQRKATELKGARNIEGDPTGLNLVTGPEELQTEDALLQRMPRPSRHAPDLVDALRAQFIISTVPDDQLVLSSLDLLAKRALVVPRSKRWQEAVSTALLGDWSAPLWSDGHLSPTAIGALKAEARTIHRQLVPVWQRRTRHGRVLSLDAVLGDGISLYDLIAAEADLLPRIAHGVFEDERLNAVLRGLDQVERDIVFAYAEGEGTTWAEAAAFVGSPNPEAIGERVRRKTKRLAAEQRRRLAQRNFYRVVHSSRRMSPEVTRIDASA</sequence>
<accession>A0ABP9JXM0</accession>
<reference evidence="2" key="1">
    <citation type="journal article" date="2019" name="Int. J. Syst. Evol. Microbiol.">
        <title>The Global Catalogue of Microorganisms (GCM) 10K type strain sequencing project: providing services to taxonomists for standard genome sequencing and annotation.</title>
        <authorList>
            <consortium name="The Broad Institute Genomics Platform"/>
            <consortium name="The Broad Institute Genome Sequencing Center for Infectious Disease"/>
            <person name="Wu L."/>
            <person name="Ma J."/>
        </authorList>
    </citation>
    <scope>NUCLEOTIDE SEQUENCE [LARGE SCALE GENOMIC DNA]</scope>
    <source>
        <strain evidence="2">JCM 18410</strain>
    </source>
</reference>